<evidence type="ECO:0000313" key="2">
    <source>
        <dbReference type="EMBL" id="PSC03267.1"/>
    </source>
</evidence>
<comment type="caution">
    <text evidence="2">The sequence shown here is derived from an EMBL/GenBank/DDBJ whole genome shotgun (WGS) entry which is preliminary data.</text>
</comment>
<name>A0A2T1HNQ5_9HYPH</name>
<keyword evidence="1" id="KW-1133">Transmembrane helix</keyword>
<feature type="transmembrane region" description="Helical" evidence="1">
    <location>
        <begin position="36"/>
        <end position="55"/>
    </location>
</feature>
<accession>A0A2T1HNQ5</accession>
<keyword evidence="3" id="KW-1185">Reference proteome</keyword>
<dbReference type="AlphaFoldDB" id="A0A2T1HNQ5"/>
<evidence type="ECO:0000256" key="1">
    <source>
        <dbReference type="SAM" id="Phobius"/>
    </source>
</evidence>
<dbReference type="EMBL" id="PVZS01000028">
    <property type="protein sequence ID" value="PSC03267.1"/>
    <property type="molecule type" value="Genomic_DNA"/>
</dbReference>
<dbReference type="RefSeq" id="WP_106339088.1">
    <property type="nucleotide sequence ID" value="NZ_PVZS01000028.1"/>
</dbReference>
<evidence type="ECO:0000313" key="3">
    <source>
        <dbReference type="Proteomes" id="UP000239772"/>
    </source>
</evidence>
<organism evidence="2 3">
    <name type="scientific">Alsobacter soli</name>
    <dbReference type="NCBI Taxonomy" id="2109933"/>
    <lineage>
        <taxon>Bacteria</taxon>
        <taxon>Pseudomonadati</taxon>
        <taxon>Pseudomonadota</taxon>
        <taxon>Alphaproteobacteria</taxon>
        <taxon>Hyphomicrobiales</taxon>
        <taxon>Alsobacteraceae</taxon>
        <taxon>Alsobacter</taxon>
    </lineage>
</organism>
<gene>
    <name evidence="2" type="ORF">SLNSH_19610</name>
</gene>
<sequence>MLGRRSLVIYLAFFLPMAVGRDLTARLFPDGDPGWTALAVTILAVVTLLLAERAVRGTRVGFLFSRPAWARLAPPRLGPLAAQAT</sequence>
<reference evidence="3" key="1">
    <citation type="submission" date="2018-03" db="EMBL/GenBank/DDBJ databases">
        <authorList>
            <person name="Sun L."/>
            <person name="Liu H."/>
            <person name="Chen W."/>
            <person name="Huang K."/>
            <person name="Liu W."/>
            <person name="Gao X."/>
        </authorList>
    </citation>
    <scope>NUCLEOTIDE SEQUENCE [LARGE SCALE GENOMIC DNA]</scope>
    <source>
        <strain evidence="3">SH9</strain>
    </source>
</reference>
<keyword evidence="1" id="KW-0472">Membrane</keyword>
<dbReference type="Proteomes" id="UP000239772">
    <property type="component" value="Unassembled WGS sequence"/>
</dbReference>
<protein>
    <submittedName>
        <fullName evidence="2">Uncharacterized protein</fullName>
    </submittedName>
</protein>
<proteinExistence type="predicted"/>
<keyword evidence="1" id="KW-0812">Transmembrane</keyword>